<evidence type="ECO:0000256" key="4">
    <source>
        <dbReference type="PROSITE-ProRule" id="PRU00335"/>
    </source>
</evidence>
<evidence type="ECO:0000256" key="2">
    <source>
        <dbReference type="ARBA" id="ARBA00023125"/>
    </source>
</evidence>
<reference evidence="6 7" key="1">
    <citation type="submission" date="2021-02" db="EMBL/GenBank/DDBJ databases">
        <authorList>
            <person name="Han P."/>
        </authorList>
    </citation>
    <scope>NUCLEOTIDE SEQUENCE [LARGE SCALE GENOMIC DNA]</scope>
    <source>
        <strain evidence="6">Candidatus Nitrospira sp. ZN2</strain>
    </source>
</reference>
<evidence type="ECO:0000313" key="7">
    <source>
        <dbReference type="Proteomes" id="UP000675880"/>
    </source>
</evidence>
<dbReference type="PANTHER" id="PTHR30055:SF240">
    <property type="entry name" value="HTH-TYPE TRANSCRIPTIONAL REGULATOR ACRR"/>
    <property type="match status" value="1"/>
</dbReference>
<dbReference type="EMBL" id="CAJNBJ010000016">
    <property type="protein sequence ID" value="CAE6761685.1"/>
    <property type="molecule type" value="Genomic_DNA"/>
</dbReference>
<dbReference type="RefSeq" id="WP_213042804.1">
    <property type="nucleotide sequence ID" value="NZ_CAJNBJ010000016.1"/>
</dbReference>
<dbReference type="PANTHER" id="PTHR30055">
    <property type="entry name" value="HTH-TYPE TRANSCRIPTIONAL REGULATOR RUTR"/>
    <property type="match status" value="1"/>
</dbReference>
<dbReference type="Pfam" id="PF00440">
    <property type="entry name" value="TetR_N"/>
    <property type="match status" value="1"/>
</dbReference>
<accession>A0ABN7LP47</accession>
<keyword evidence="2 4" id="KW-0238">DNA-binding</keyword>
<dbReference type="SUPFAM" id="SSF48498">
    <property type="entry name" value="Tetracyclin repressor-like, C-terminal domain"/>
    <property type="match status" value="1"/>
</dbReference>
<dbReference type="InterPro" id="IPR036271">
    <property type="entry name" value="Tet_transcr_reg_TetR-rel_C_sf"/>
</dbReference>
<name>A0ABN7LP47_9BACT</name>
<evidence type="ECO:0000256" key="3">
    <source>
        <dbReference type="ARBA" id="ARBA00023163"/>
    </source>
</evidence>
<keyword evidence="1" id="KW-0805">Transcription regulation</keyword>
<dbReference type="InterPro" id="IPR050109">
    <property type="entry name" value="HTH-type_TetR-like_transc_reg"/>
</dbReference>
<dbReference type="InterPro" id="IPR009057">
    <property type="entry name" value="Homeodomain-like_sf"/>
</dbReference>
<comment type="caution">
    <text evidence="6">The sequence shown here is derived from an EMBL/GenBank/DDBJ whole genome shotgun (WGS) entry which is preliminary data.</text>
</comment>
<dbReference type="InterPro" id="IPR011075">
    <property type="entry name" value="TetR_C"/>
</dbReference>
<dbReference type="Gene3D" id="1.10.357.10">
    <property type="entry name" value="Tetracycline Repressor, domain 2"/>
    <property type="match status" value="1"/>
</dbReference>
<dbReference type="PROSITE" id="PS50977">
    <property type="entry name" value="HTH_TETR_2"/>
    <property type="match status" value="1"/>
</dbReference>
<dbReference type="InterPro" id="IPR001647">
    <property type="entry name" value="HTH_TetR"/>
</dbReference>
<protein>
    <submittedName>
        <fullName evidence="6">TetR family transcriptional regulator</fullName>
    </submittedName>
</protein>
<feature type="domain" description="HTH tetR-type" evidence="5">
    <location>
        <begin position="10"/>
        <end position="70"/>
    </location>
</feature>
<dbReference type="SUPFAM" id="SSF46689">
    <property type="entry name" value="Homeodomain-like"/>
    <property type="match status" value="1"/>
</dbReference>
<evidence type="ECO:0000313" key="6">
    <source>
        <dbReference type="EMBL" id="CAE6761685.1"/>
    </source>
</evidence>
<keyword evidence="7" id="KW-1185">Reference proteome</keyword>
<organism evidence="6 7">
    <name type="scientific">Nitrospira defluvii</name>
    <dbReference type="NCBI Taxonomy" id="330214"/>
    <lineage>
        <taxon>Bacteria</taxon>
        <taxon>Pseudomonadati</taxon>
        <taxon>Nitrospirota</taxon>
        <taxon>Nitrospiria</taxon>
        <taxon>Nitrospirales</taxon>
        <taxon>Nitrospiraceae</taxon>
        <taxon>Nitrospira</taxon>
    </lineage>
</organism>
<dbReference type="Pfam" id="PF16925">
    <property type="entry name" value="TetR_C_13"/>
    <property type="match status" value="1"/>
</dbReference>
<evidence type="ECO:0000256" key="1">
    <source>
        <dbReference type="ARBA" id="ARBA00023015"/>
    </source>
</evidence>
<feature type="DNA-binding region" description="H-T-H motif" evidence="4">
    <location>
        <begin position="33"/>
        <end position="52"/>
    </location>
</feature>
<sequence length="211" mass="23440">MAHPKHLPAKQRRIETVQALIALAAEQNPTDITTAAVAKRIGLTQGALFRHFPSKDAILKAVMEWVADRLLARIDRAAQSASSPIAALEAVFLAHIDFVVEHPGVPRMLIGELQRSEDTVTKRMVRTLLRCYTERLIRLMELGKRQGQLDPDLDTAAASTLFVGTIQGLVMQSLLTGNVLHIRRQAPDAFAIYRRGIAFDRSSGEKRFSPR</sequence>
<proteinExistence type="predicted"/>
<keyword evidence="3" id="KW-0804">Transcription</keyword>
<dbReference type="Proteomes" id="UP000675880">
    <property type="component" value="Unassembled WGS sequence"/>
</dbReference>
<evidence type="ECO:0000259" key="5">
    <source>
        <dbReference type="PROSITE" id="PS50977"/>
    </source>
</evidence>
<gene>
    <name evidence="6" type="ORF">NSPZN2_30675</name>
</gene>